<keyword evidence="3" id="KW-1003">Cell membrane</keyword>
<feature type="transmembrane region" description="Helical" evidence="7">
    <location>
        <begin position="295"/>
        <end position="316"/>
    </location>
</feature>
<dbReference type="NCBIfam" id="TIGR00711">
    <property type="entry name" value="efflux_EmrB"/>
    <property type="match status" value="1"/>
</dbReference>
<accession>A0A9X3MTP8</accession>
<feature type="transmembrane region" description="Helical" evidence="7">
    <location>
        <begin position="53"/>
        <end position="70"/>
    </location>
</feature>
<dbReference type="EMBL" id="JAPDOD010000017">
    <property type="protein sequence ID" value="MDA0162325.1"/>
    <property type="molecule type" value="Genomic_DNA"/>
</dbReference>
<keyword evidence="2" id="KW-0813">Transport</keyword>
<evidence type="ECO:0000256" key="4">
    <source>
        <dbReference type="ARBA" id="ARBA00022692"/>
    </source>
</evidence>
<feature type="transmembrane region" description="Helical" evidence="7">
    <location>
        <begin position="223"/>
        <end position="242"/>
    </location>
</feature>
<organism evidence="9 10">
    <name type="scientific">Solirubrobacter ginsenosidimutans</name>
    <dbReference type="NCBI Taxonomy" id="490573"/>
    <lineage>
        <taxon>Bacteria</taxon>
        <taxon>Bacillati</taxon>
        <taxon>Actinomycetota</taxon>
        <taxon>Thermoleophilia</taxon>
        <taxon>Solirubrobacterales</taxon>
        <taxon>Solirubrobacteraceae</taxon>
        <taxon>Solirubrobacter</taxon>
    </lineage>
</organism>
<dbReference type="PROSITE" id="PS50850">
    <property type="entry name" value="MFS"/>
    <property type="match status" value="1"/>
</dbReference>
<keyword evidence="10" id="KW-1185">Reference proteome</keyword>
<feature type="transmembrane region" description="Helical" evidence="7">
    <location>
        <begin position="135"/>
        <end position="157"/>
    </location>
</feature>
<proteinExistence type="predicted"/>
<dbReference type="InterPro" id="IPR020846">
    <property type="entry name" value="MFS_dom"/>
</dbReference>
<feature type="transmembrane region" description="Helical" evidence="7">
    <location>
        <begin position="102"/>
        <end position="123"/>
    </location>
</feature>
<evidence type="ECO:0000256" key="3">
    <source>
        <dbReference type="ARBA" id="ARBA00022475"/>
    </source>
</evidence>
<feature type="transmembrane region" description="Helical" evidence="7">
    <location>
        <begin position="7"/>
        <end position="33"/>
    </location>
</feature>
<dbReference type="Proteomes" id="UP001149140">
    <property type="component" value="Unassembled WGS sequence"/>
</dbReference>
<dbReference type="PANTHER" id="PTHR42718:SF46">
    <property type="entry name" value="BLR6921 PROTEIN"/>
    <property type="match status" value="1"/>
</dbReference>
<dbReference type="CDD" id="cd17503">
    <property type="entry name" value="MFS_LmrB_MDR_like"/>
    <property type="match status" value="1"/>
</dbReference>
<dbReference type="PRINTS" id="PR01036">
    <property type="entry name" value="TCRTETB"/>
</dbReference>
<evidence type="ECO:0000259" key="8">
    <source>
        <dbReference type="PROSITE" id="PS50850"/>
    </source>
</evidence>
<dbReference type="GO" id="GO:0022857">
    <property type="term" value="F:transmembrane transporter activity"/>
    <property type="evidence" value="ECO:0007669"/>
    <property type="project" value="InterPro"/>
</dbReference>
<feature type="domain" description="Major facilitator superfamily (MFS) profile" evidence="8">
    <location>
        <begin position="11"/>
        <end position="474"/>
    </location>
</feature>
<feature type="transmembrane region" description="Helical" evidence="7">
    <location>
        <begin position="328"/>
        <end position="347"/>
    </location>
</feature>
<evidence type="ECO:0000256" key="6">
    <source>
        <dbReference type="ARBA" id="ARBA00023136"/>
    </source>
</evidence>
<dbReference type="Gene3D" id="1.20.1720.10">
    <property type="entry name" value="Multidrug resistance protein D"/>
    <property type="match status" value="1"/>
</dbReference>
<feature type="transmembrane region" description="Helical" evidence="7">
    <location>
        <begin position="399"/>
        <end position="416"/>
    </location>
</feature>
<dbReference type="RefSeq" id="WP_270041563.1">
    <property type="nucleotide sequence ID" value="NZ_JAPDOD010000017.1"/>
</dbReference>
<evidence type="ECO:0000313" key="10">
    <source>
        <dbReference type="Proteomes" id="UP001149140"/>
    </source>
</evidence>
<feature type="transmembrane region" description="Helical" evidence="7">
    <location>
        <begin position="163"/>
        <end position="185"/>
    </location>
</feature>
<keyword evidence="5 7" id="KW-1133">Transmembrane helix</keyword>
<evidence type="ECO:0000313" key="9">
    <source>
        <dbReference type="EMBL" id="MDA0162325.1"/>
    </source>
</evidence>
<dbReference type="Pfam" id="PF07690">
    <property type="entry name" value="MFS_1"/>
    <property type="match status" value="1"/>
</dbReference>
<dbReference type="SUPFAM" id="SSF103473">
    <property type="entry name" value="MFS general substrate transporter"/>
    <property type="match status" value="1"/>
</dbReference>
<evidence type="ECO:0000256" key="7">
    <source>
        <dbReference type="SAM" id="Phobius"/>
    </source>
</evidence>
<gene>
    <name evidence="9" type="ORF">OM076_18785</name>
</gene>
<feature type="transmembrane region" description="Helical" evidence="7">
    <location>
        <begin position="353"/>
        <end position="378"/>
    </location>
</feature>
<dbReference type="GO" id="GO:0005886">
    <property type="term" value="C:plasma membrane"/>
    <property type="evidence" value="ECO:0007669"/>
    <property type="project" value="UniProtKB-SubCell"/>
</dbReference>
<protein>
    <submittedName>
        <fullName evidence="9">DHA2 family efflux MFS transporter permease subunit</fullName>
    </submittedName>
</protein>
<feature type="transmembrane region" description="Helical" evidence="7">
    <location>
        <begin position="77"/>
        <end position="96"/>
    </location>
</feature>
<dbReference type="PANTHER" id="PTHR42718">
    <property type="entry name" value="MAJOR FACILITATOR SUPERFAMILY MULTIDRUG TRANSPORTER MFSC"/>
    <property type="match status" value="1"/>
</dbReference>
<sequence length="487" mass="49743">MRELGRPVLLSAAVVICGAVMTILDSTIVNVAIERLAVVYDARLSTIQWVSTGYLLALAAVIGLAGWAVDRFGTRRVFMTAVAAFALGSLLCGLAWSAGALIAFRVLQGLGGGLVMPVGMTILARAAGQDRMGRVMALVGVPMLLAPAIGPVLGGALLDSASWRLIFFINLPVAALALVLAARVLPRGGGEERGAPLDVLGLALLSPGLAALVAGLASPAGGALAHGVWLVLGVVLIAAFVVHALRTPHPLIDVRIFRDRVVAAATATTLLFGAAFFGSLLLLALYFQLARDLSALQTGAVLAAQGVGAMLTMPIAGKLTDRVGAGSVVRVGVALVLVGTLPFAFVAEDVPGWMLVCGLFLRGAGMGATLMPAMAAAYAAVPEVAVARAASALEIVQRAGATLGIALLAAILQHGLTVRVPGFHGTLSTVEDASPAVRSALADPLTAAAGHTFTWALILTALTLFPALLLPRRREQPDPLQAAQDLA</sequence>
<comment type="caution">
    <text evidence="9">The sequence shown here is derived from an EMBL/GenBank/DDBJ whole genome shotgun (WGS) entry which is preliminary data.</text>
</comment>
<dbReference type="AlphaFoldDB" id="A0A9X3MTP8"/>
<keyword evidence="4 7" id="KW-0812">Transmembrane</keyword>
<feature type="transmembrane region" description="Helical" evidence="7">
    <location>
        <begin position="262"/>
        <end position="289"/>
    </location>
</feature>
<dbReference type="Gene3D" id="1.20.1250.20">
    <property type="entry name" value="MFS general substrate transporter like domains"/>
    <property type="match status" value="1"/>
</dbReference>
<feature type="transmembrane region" description="Helical" evidence="7">
    <location>
        <begin position="197"/>
        <end position="217"/>
    </location>
</feature>
<feature type="transmembrane region" description="Helical" evidence="7">
    <location>
        <begin position="453"/>
        <end position="470"/>
    </location>
</feature>
<evidence type="ECO:0000256" key="1">
    <source>
        <dbReference type="ARBA" id="ARBA00004651"/>
    </source>
</evidence>
<reference evidence="9" key="1">
    <citation type="submission" date="2022-10" db="EMBL/GenBank/DDBJ databases">
        <title>The WGS of Solirubrobacter ginsenosidimutans DSM 21036.</title>
        <authorList>
            <person name="Jiang Z."/>
        </authorList>
    </citation>
    <scope>NUCLEOTIDE SEQUENCE</scope>
    <source>
        <strain evidence="9">DSM 21036</strain>
    </source>
</reference>
<keyword evidence="6 7" id="KW-0472">Membrane</keyword>
<evidence type="ECO:0000256" key="5">
    <source>
        <dbReference type="ARBA" id="ARBA00022989"/>
    </source>
</evidence>
<comment type="subcellular location">
    <subcellularLocation>
        <location evidence="1">Cell membrane</location>
        <topology evidence="1">Multi-pass membrane protein</topology>
    </subcellularLocation>
</comment>
<dbReference type="InterPro" id="IPR011701">
    <property type="entry name" value="MFS"/>
</dbReference>
<dbReference type="InterPro" id="IPR036259">
    <property type="entry name" value="MFS_trans_sf"/>
</dbReference>
<name>A0A9X3MTP8_9ACTN</name>
<evidence type="ECO:0000256" key="2">
    <source>
        <dbReference type="ARBA" id="ARBA00022448"/>
    </source>
</evidence>
<dbReference type="InterPro" id="IPR004638">
    <property type="entry name" value="EmrB-like"/>
</dbReference>